<dbReference type="RefSeq" id="WP_128769894.1">
    <property type="nucleotide sequence ID" value="NZ_RXOC01000008.1"/>
</dbReference>
<dbReference type="PANTHER" id="PTHR43133:SF46">
    <property type="entry name" value="RNA POLYMERASE SIGMA-70 FACTOR ECF SUBFAMILY"/>
    <property type="match status" value="1"/>
</dbReference>
<sequence>MRVELKLPESVPELVLAIRQRDKKVFEALYKSHFKGLYTLSYRYVGKCEVAEEIVHDVFISIWNKAGNVSIETSVKNYLIRSVINSSLNYIKKEKNDILKQEDYIASLNVAEDPEAFYMEREQLLLKLEKALELLPPQCRKVMIMSRFEKMKQQEIADNLNISIKTVKNHLTYGLNKLRFVLTETLILVLFFWIEQMQQL</sequence>
<comment type="caution">
    <text evidence="7">The sequence shown here is derived from an EMBL/GenBank/DDBJ whole genome shotgun (WGS) entry which is preliminary data.</text>
</comment>
<evidence type="ECO:0000259" key="6">
    <source>
        <dbReference type="Pfam" id="PF08281"/>
    </source>
</evidence>
<organism evidence="7 8">
    <name type="scientific">Arcticibacter tournemirensis</name>
    <dbReference type="NCBI Taxonomy" id="699437"/>
    <lineage>
        <taxon>Bacteria</taxon>
        <taxon>Pseudomonadati</taxon>
        <taxon>Bacteroidota</taxon>
        <taxon>Sphingobacteriia</taxon>
        <taxon>Sphingobacteriales</taxon>
        <taxon>Sphingobacteriaceae</taxon>
        <taxon>Arcticibacter</taxon>
    </lineage>
</organism>
<dbReference type="GO" id="GO:0006352">
    <property type="term" value="P:DNA-templated transcription initiation"/>
    <property type="evidence" value="ECO:0007669"/>
    <property type="project" value="InterPro"/>
</dbReference>
<accession>A0A4Q0M8N9</accession>
<feature type="domain" description="RNA polymerase sigma factor 70 region 4 type 2" evidence="6">
    <location>
        <begin position="126"/>
        <end position="178"/>
    </location>
</feature>
<comment type="similarity">
    <text evidence="1">Belongs to the sigma-70 factor family. ECF subfamily.</text>
</comment>
<dbReference type="PANTHER" id="PTHR43133">
    <property type="entry name" value="RNA POLYMERASE ECF-TYPE SIGMA FACTO"/>
    <property type="match status" value="1"/>
</dbReference>
<dbReference type="EMBL" id="RXOC01000008">
    <property type="protein sequence ID" value="RXF69086.1"/>
    <property type="molecule type" value="Genomic_DNA"/>
</dbReference>
<evidence type="ECO:0000256" key="1">
    <source>
        <dbReference type="ARBA" id="ARBA00010641"/>
    </source>
</evidence>
<dbReference type="InterPro" id="IPR013324">
    <property type="entry name" value="RNA_pol_sigma_r3/r4-like"/>
</dbReference>
<protein>
    <submittedName>
        <fullName evidence="7">RNA polymerase sigma-70 factor</fullName>
    </submittedName>
</protein>
<dbReference type="NCBIfam" id="TIGR02937">
    <property type="entry name" value="sigma70-ECF"/>
    <property type="match status" value="1"/>
</dbReference>
<dbReference type="InterPro" id="IPR036388">
    <property type="entry name" value="WH-like_DNA-bd_sf"/>
</dbReference>
<dbReference type="SUPFAM" id="SSF88946">
    <property type="entry name" value="Sigma2 domain of RNA polymerase sigma factors"/>
    <property type="match status" value="1"/>
</dbReference>
<dbReference type="Gene3D" id="1.10.1740.10">
    <property type="match status" value="1"/>
</dbReference>
<name>A0A4Q0M8N9_9SPHI</name>
<dbReference type="InterPro" id="IPR039425">
    <property type="entry name" value="RNA_pol_sigma-70-like"/>
</dbReference>
<dbReference type="InterPro" id="IPR007627">
    <property type="entry name" value="RNA_pol_sigma70_r2"/>
</dbReference>
<keyword evidence="3" id="KW-0731">Sigma factor</keyword>
<dbReference type="NCBIfam" id="TIGR02985">
    <property type="entry name" value="Sig70_bacteroi1"/>
    <property type="match status" value="1"/>
</dbReference>
<dbReference type="GO" id="GO:0003677">
    <property type="term" value="F:DNA binding"/>
    <property type="evidence" value="ECO:0007669"/>
    <property type="project" value="InterPro"/>
</dbReference>
<dbReference type="InterPro" id="IPR013249">
    <property type="entry name" value="RNA_pol_sigma70_r4_t2"/>
</dbReference>
<dbReference type="InterPro" id="IPR013325">
    <property type="entry name" value="RNA_pol_sigma_r2"/>
</dbReference>
<dbReference type="Proteomes" id="UP000290848">
    <property type="component" value="Unassembled WGS sequence"/>
</dbReference>
<evidence type="ECO:0000313" key="7">
    <source>
        <dbReference type="EMBL" id="RXF69086.1"/>
    </source>
</evidence>
<keyword evidence="2" id="KW-0805">Transcription regulation</keyword>
<dbReference type="AlphaFoldDB" id="A0A4Q0M8N9"/>
<dbReference type="SUPFAM" id="SSF88659">
    <property type="entry name" value="Sigma3 and sigma4 domains of RNA polymerase sigma factors"/>
    <property type="match status" value="1"/>
</dbReference>
<dbReference type="Pfam" id="PF08281">
    <property type="entry name" value="Sigma70_r4_2"/>
    <property type="match status" value="1"/>
</dbReference>
<dbReference type="GO" id="GO:0016987">
    <property type="term" value="F:sigma factor activity"/>
    <property type="evidence" value="ECO:0007669"/>
    <property type="project" value="UniProtKB-KW"/>
</dbReference>
<dbReference type="Gene3D" id="1.10.10.10">
    <property type="entry name" value="Winged helix-like DNA-binding domain superfamily/Winged helix DNA-binding domain"/>
    <property type="match status" value="1"/>
</dbReference>
<evidence type="ECO:0000256" key="4">
    <source>
        <dbReference type="ARBA" id="ARBA00023163"/>
    </source>
</evidence>
<dbReference type="InterPro" id="IPR014284">
    <property type="entry name" value="RNA_pol_sigma-70_dom"/>
</dbReference>
<gene>
    <name evidence="7" type="ORF">EKH83_13100</name>
</gene>
<evidence type="ECO:0000256" key="2">
    <source>
        <dbReference type="ARBA" id="ARBA00023015"/>
    </source>
</evidence>
<proteinExistence type="inferred from homology"/>
<evidence type="ECO:0000256" key="3">
    <source>
        <dbReference type="ARBA" id="ARBA00023082"/>
    </source>
</evidence>
<dbReference type="InterPro" id="IPR014327">
    <property type="entry name" value="RNA_pol_sigma70_bacteroid"/>
</dbReference>
<reference evidence="7 8" key="1">
    <citation type="submission" date="2018-12" db="EMBL/GenBank/DDBJ databases">
        <title>The Draft Genome Sequence of the Soil Bacterium Pedobacter tournemirensis R1.</title>
        <authorList>
            <person name="He J."/>
        </authorList>
    </citation>
    <scope>NUCLEOTIDE SEQUENCE [LARGE SCALE GENOMIC DNA]</scope>
    <source>
        <strain evidence="7 8">R1</strain>
    </source>
</reference>
<evidence type="ECO:0000259" key="5">
    <source>
        <dbReference type="Pfam" id="PF04542"/>
    </source>
</evidence>
<evidence type="ECO:0000313" key="8">
    <source>
        <dbReference type="Proteomes" id="UP000290848"/>
    </source>
</evidence>
<feature type="domain" description="RNA polymerase sigma-70 region 2" evidence="5">
    <location>
        <begin position="29"/>
        <end position="95"/>
    </location>
</feature>
<keyword evidence="4" id="KW-0804">Transcription</keyword>
<dbReference type="Pfam" id="PF04542">
    <property type="entry name" value="Sigma70_r2"/>
    <property type="match status" value="1"/>
</dbReference>